<feature type="compositionally biased region" description="Acidic residues" evidence="1">
    <location>
        <begin position="21"/>
        <end position="30"/>
    </location>
</feature>
<evidence type="ECO:0000256" key="1">
    <source>
        <dbReference type="SAM" id="MobiDB-lite"/>
    </source>
</evidence>
<dbReference type="GeneID" id="106013819"/>
<keyword evidence="2" id="KW-1185">Reference proteome</keyword>
<proteinExistence type="predicted"/>
<dbReference type="Gene3D" id="3.60.10.10">
    <property type="entry name" value="Endonuclease/exonuclease/phosphatase"/>
    <property type="match status" value="1"/>
</dbReference>
<dbReference type="InterPro" id="IPR036691">
    <property type="entry name" value="Endo/exonu/phosph_ase_sf"/>
</dbReference>
<dbReference type="Proteomes" id="UP000694888">
    <property type="component" value="Unplaced"/>
</dbReference>
<organism evidence="2 3">
    <name type="scientific">Aplysia californica</name>
    <name type="common">California sea hare</name>
    <dbReference type="NCBI Taxonomy" id="6500"/>
    <lineage>
        <taxon>Eukaryota</taxon>
        <taxon>Metazoa</taxon>
        <taxon>Spiralia</taxon>
        <taxon>Lophotrochozoa</taxon>
        <taxon>Mollusca</taxon>
        <taxon>Gastropoda</taxon>
        <taxon>Heterobranchia</taxon>
        <taxon>Euthyneura</taxon>
        <taxon>Tectipleura</taxon>
        <taxon>Aplysiida</taxon>
        <taxon>Aplysioidea</taxon>
        <taxon>Aplysiidae</taxon>
        <taxon>Aplysia</taxon>
    </lineage>
</organism>
<feature type="region of interest" description="Disordered" evidence="1">
    <location>
        <begin position="14"/>
        <end position="33"/>
    </location>
</feature>
<evidence type="ECO:0000313" key="3">
    <source>
        <dbReference type="RefSeq" id="XP_012945971.1"/>
    </source>
</evidence>
<name>A0ABM1AE61_APLCA</name>
<gene>
    <name evidence="3" type="primary">LOC106013819</name>
</gene>
<reference evidence="3" key="1">
    <citation type="submission" date="2025-08" db="UniProtKB">
        <authorList>
            <consortium name="RefSeq"/>
        </authorList>
    </citation>
    <scope>IDENTIFICATION</scope>
</reference>
<dbReference type="RefSeq" id="XP_012945971.1">
    <property type="nucleotide sequence ID" value="XM_013090517.1"/>
</dbReference>
<evidence type="ECO:0000313" key="2">
    <source>
        <dbReference type="Proteomes" id="UP000694888"/>
    </source>
</evidence>
<sequence>MDYLLLKKIIGERNRRTQTENDPETEEDDEKERALGKFLGRLYEEMENTDDGNSDSRRKGTGIKQILEDYVLIWSCGDGTTRATHGVDFILHPDTAKNVLETEFISERIIKIRVRGEQKISNFTQAYAPCNDSCSEEQKEDFFEKMADTMGTVTDREELIVMGNFNGRVGKRRTHRD</sequence>
<accession>A0ABM1AE61</accession>
<dbReference type="SUPFAM" id="SSF56219">
    <property type="entry name" value="DNase I-like"/>
    <property type="match status" value="1"/>
</dbReference>
<protein>
    <submittedName>
        <fullName evidence="3">Uncharacterized protein LOC106013819</fullName>
    </submittedName>
</protein>